<organism evidence="1 2">
    <name type="scientific">Helianthus annuus</name>
    <name type="common">Common sunflower</name>
    <dbReference type="NCBI Taxonomy" id="4232"/>
    <lineage>
        <taxon>Eukaryota</taxon>
        <taxon>Viridiplantae</taxon>
        <taxon>Streptophyta</taxon>
        <taxon>Embryophyta</taxon>
        <taxon>Tracheophyta</taxon>
        <taxon>Spermatophyta</taxon>
        <taxon>Magnoliopsida</taxon>
        <taxon>eudicotyledons</taxon>
        <taxon>Gunneridae</taxon>
        <taxon>Pentapetalae</taxon>
        <taxon>asterids</taxon>
        <taxon>campanulids</taxon>
        <taxon>Asterales</taxon>
        <taxon>Asteraceae</taxon>
        <taxon>Asteroideae</taxon>
        <taxon>Heliantheae alliance</taxon>
        <taxon>Heliantheae</taxon>
        <taxon>Helianthus</taxon>
    </lineage>
</organism>
<evidence type="ECO:0000313" key="1">
    <source>
        <dbReference type="EMBL" id="KAF5820727.1"/>
    </source>
</evidence>
<reference evidence="1" key="2">
    <citation type="submission" date="2020-06" db="EMBL/GenBank/DDBJ databases">
        <title>Helianthus annuus Genome sequencing and assembly Release 2.</title>
        <authorList>
            <person name="Gouzy J."/>
            <person name="Langlade N."/>
            <person name="Munos S."/>
        </authorList>
    </citation>
    <scope>NUCLEOTIDE SEQUENCE</scope>
    <source>
        <tissue evidence="1">Leaves</tissue>
    </source>
</reference>
<dbReference type="AlphaFoldDB" id="A0A9K3JT06"/>
<proteinExistence type="predicted"/>
<sequence>MDFNPGIDGPSEDVSRVLAAMLDTLTIAILPSISWMQIIVLKQRVYGFEENHLEIVPSMCSHFRLQLL</sequence>
<name>A0A9K3JT06_HELAN</name>
<evidence type="ECO:0000313" key="2">
    <source>
        <dbReference type="Proteomes" id="UP000215914"/>
    </source>
</evidence>
<comment type="caution">
    <text evidence="1">The sequence shown here is derived from an EMBL/GenBank/DDBJ whole genome shotgun (WGS) entry which is preliminary data.</text>
</comment>
<reference evidence="1" key="1">
    <citation type="journal article" date="2017" name="Nature">
        <title>The sunflower genome provides insights into oil metabolism, flowering and Asterid evolution.</title>
        <authorList>
            <person name="Badouin H."/>
            <person name="Gouzy J."/>
            <person name="Grassa C.J."/>
            <person name="Murat F."/>
            <person name="Staton S.E."/>
            <person name="Cottret L."/>
            <person name="Lelandais-Briere C."/>
            <person name="Owens G.L."/>
            <person name="Carrere S."/>
            <person name="Mayjonade B."/>
            <person name="Legrand L."/>
            <person name="Gill N."/>
            <person name="Kane N.C."/>
            <person name="Bowers J.E."/>
            <person name="Hubner S."/>
            <person name="Bellec A."/>
            <person name="Berard A."/>
            <person name="Berges H."/>
            <person name="Blanchet N."/>
            <person name="Boniface M.C."/>
            <person name="Brunel D."/>
            <person name="Catrice O."/>
            <person name="Chaidir N."/>
            <person name="Claudel C."/>
            <person name="Donnadieu C."/>
            <person name="Faraut T."/>
            <person name="Fievet G."/>
            <person name="Helmstetter N."/>
            <person name="King M."/>
            <person name="Knapp S.J."/>
            <person name="Lai Z."/>
            <person name="Le Paslier M.C."/>
            <person name="Lippi Y."/>
            <person name="Lorenzon L."/>
            <person name="Mandel J.R."/>
            <person name="Marage G."/>
            <person name="Marchand G."/>
            <person name="Marquand E."/>
            <person name="Bret-Mestries E."/>
            <person name="Morien E."/>
            <person name="Nambeesan S."/>
            <person name="Nguyen T."/>
            <person name="Pegot-Espagnet P."/>
            <person name="Pouilly N."/>
            <person name="Raftis F."/>
            <person name="Sallet E."/>
            <person name="Schiex T."/>
            <person name="Thomas J."/>
            <person name="Vandecasteele C."/>
            <person name="Vares D."/>
            <person name="Vear F."/>
            <person name="Vautrin S."/>
            <person name="Crespi M."/>
            <person name="Mangin B."/>
            <person name="Burke J.M."/>
            <person name="Salse J."/>
            <person name="Munos S."/>
            <person name="Vincourt P."/>
            <person name="Rieseberg L.H."/>
            <person name="Langlade N.B."/>
        </authorList>
    </citation>
    <scope>NUCLEOTIDE SEQUENCE</scope>
    <source>
        <tissue evidence="1">Leaves</tissue>
    </source>
</reference>
<gene>
    <name evidence="1" type="ORF">HanXRQr2_Chr01g0005471</name>
</gene>
<accession>A0A9K3JT06</accession>
<keyword evidence="2" id="KW-1185">Reference proteome</keyword>
<dbReference type="Proteomes" id="UP000215914">
    <property type="component" value="Unassembled WGS sequence"/>
</dbReference>
<protein>
    <submittedName>
        <fullName evidence="1">Uncharacterized protein</fullName>
    </submittedName>
</protein>
<dbReference type="Gramene" id="mRNA:HanXRQr2_Chr01g0005471">
    <property type="protein sequence ID" value="mRNA:HanXRQr2_Chr01g0005471"/>
    <property type="gene ID" value="HanXRQr2_Chr01g0005471"/>
</dbReference>
<dbReference type="EMBL" id="MNCJ02000316">
    <property type="protein sequence ID" value="KAF5820727.1"/>
    <property type="molecule type" value="Genomic_DNA"/>
</dbReference>